<reference evidence="2" key="1">
    <citation type="journal article" date="2023" name="Mol. Biol. Evol.">
        <title>Third-Generation Sequencing Reveals the Adaptive Role of the Epigenome in Three Deep-Sea Polychaetes.</title>
        <authorList>
            <person name="Perez M."/>
            <person name="Aroh O."/>
            <person name="Sun Y."/>
            <person name="Lan Y."/>
            <person name="Juniper S.K."/>
            <person name="Young C.R."/>
            <person name="Angers B."/>
            <person name="Qian P.Y."/>
        </authorList>
    </citation>
    <scope>NUCLEOTIDE SEQUENCE</scope>
    <source>
        <strain evidence="2">P08H-3</strain>
    </source>
</reference>
<protein>
    <submittedName>
        <fullName evidence="2">Uncharacterized protein</fullName>
    </submittedName>
</protein>
<dbReference type="AlphaFoldDB" id="A0AAD9J6I0"/>
<sequence>MQHKFVVILAILVILIFQLTLTYYYYYYYYINEFRYIDRSGMYHCCYLDSVRNRVPVIESQELVQYGRLKPGRNYAIFSASLYGSEAASYGFDLPLTAMAWKRIGFGSVLIIVGDPRLRVRHPWVRYLMDALVDKENIVVVVLKTASPSQATSISQVSRLFAASLLRYNTSDVRIQDTYLLTADADIWPIAKDFLVLPPGKDIIHGDIGNRRVDNLDVIHVPLSYVGMRIRTWRSVMTQSGLVPMPSTISEMVAYFGDKYFLNVTYDGPGWYSDQIMISLRLHQWKQANGQSGAVHVYRRRFEEDRIDRANWPRFQPRIEGVVDSHVLHHGYHPQEWLRLRQLLTKMCPDYDSVKWFDQYADQFNKLVASF</sequence>
<organism evidence="2 3">
    <name type="scientific">Paralvinella palmiformis</name>
    <dbReference type="NCBI Taxonomy" id="53620"/>
    <lineage>
        <taxon>Eukaryota</taxon>
        <taxon>Metazoa</taxon>
        <taxon>Spiralia</taxon>
        <taxon>Lophotrochozoa</taxon>
        <taxon>Annelida</taxon>
        <taxon>Polychaeta</taxon>
        <taxon>Sedentaria</taxon>
        <taxon>Canalipalpata</taxon>
        <taxon>Terebellida</taxon>
        <taxon>Terebelliformia</taxon>
        <taxon>Alvinellidae</taxon>
        <taxon>Paralvinella</taxon>
    </lineage>
</organism>
<evidence type="ECO:0000313" key="3">
    <source>
        <dbReference type="Proteomes" id="UP001208570"/>
    </source>
</evidence>
<gene>
    <name evidence="2" type="ORF">LSH36_555g01005</name>
</gene>
<accession>A0AAD9J6I0</accession>
<evidence type="ECO:0000256" key="1">
    <source>
        <dbReference type="SAM" id="Phobius"/>
    </source>
</evidence>
<keyword evidence="3" id="KW-1185">Reference proteome</keyword>
<feature type="transmembrane region" description="Helical" evidence="1">
    <location>
        <begin position="6"/>
        <end position="26"/>
    </location>
</feature>
<proteinExistence type="predicted"/>
<keyword evidence="1" id="KW-0812">Transmembrane</keyword>
<name>A0AAD9J6I0_9ANNE</name>
<keyword evidence="1" id="KW-0472">Membrane</keyword>
<dbReference type="Proteomes" id="UP001208570">
    <property type="component" value="Unassembled WGS sequence"/>
</dbReference>
<dbReference type="EMBL" id="JAODUP010000555">
    <property type="protein sequence ID" value="KAK2147391.1"/>
    <property type="molecule type" value="Genomic_DNA"/>
</dbReference>
<comment type="caution">
    <text evidence="2">The sequence shown here is derived from an EMBL/GenBank/DDBJ whole genome shotgun (WGS) entry which is preliminary data.</text>
</comment>
<keyword evidence="1" id="KW-1133">Transmembrane helix</keyword>
<evidence type="ECO:0000313" key="2">
    <source>
        <dbReference type="EMBL" id="KAK2147391.1"/>
    </source>
</evidence>